<dbReference type="EMBL" id="JAXOVW010000287">
    <property type="protein sequence ID" value="MDZ5610845.1"/>
    <property type="molecule type" value="Genomic_DNA"/>
</dbReference>
<comment type="caution">
    <text evidence="1">The sequence shown here is derived from an EMBL/GenBank/DDBJ whole genome shotgun (WGS) entry which is preliminary data.</text>
</comment>
<organism evidence="1 2">
    <name type="scientific">Bacillus bingmayongensis</name>
    <dbReference type="NCBI Taxonomy" id="1150157"/>
    <lineage>
        <taxon>Bacteria</taxon>
        <taxon>Bacillati</taxon>
        <taxon>Bacillota</taxon>
        <taxon>Bacilli</taxon>
        <taxon>Bacillales</taxon>
        <taxon>Bacillaceae</taxon>
        <taxon>Bacillus</taxon>
    </lineage>
</organism>
<evidence type="ECO:0000313" key="2">
    <source>
        <dbReference type="Proteomes" id="UP001291930"/>
    </source>
</evidence>
<dbReference type="Proteomes" id="UP001291930">
    <property type="component" value="Unassembled WGS sequence"/>
</dbReference>
<name>A0ABU5K522_9BACI</name>
<dbReference type="SUPFAM" id="SSF52266">
    <property type="entry name" value="SGNH hydrolase"/>
    <property type="match status" value="1"/>
</dbReference>
<dbReference type="RefSeq" id="WP_374219984.1">
    <property type="nucleotide sequence ID" value="NZ_JAXOVW010000287.1"/>
</dbReference>
<gene>
    <name evidence="1" type="ORF">U2I54_28710</name>
</gene>
<keyword evidence="2" id="KW-1185">Reference proteome</keyword>
<protein>
    <submittedName>
        <fullName evidence="1">Uncharacterized protein</fullName>
    </submittedName>
</protein>
<sequence>MKIALFGESLTEGRPGISFCKILRGQFPNDTFYNLGKPGETVTSLYNRIKQCKDATSGIKPRRVY</sequence>
<evidence type="ECO:0000313" key="1">
    <source>
        <dbReference type="EMBL" id="MDZ5610845.1"/>
    </source>
</evidence>
<dbReference type="InterPro" id="IPR036514">
    <property type="entry name" value="SGNH_hydro_sf"/>
</dbReference>
<dbReference type="Gene3D" id="3.40.50.1110">
    <property type="entry name" value="SGNH hydrolase"/>
    <property type="match status" value="1"/>
</dbReference>
<reference evidence="2" key="1">
    <citation type="submission" date="2023-11" db="EMBL/GenBank/DDBJ databases">
        <title>Genome Sequence of Bacillus pseudomycoides stain BUPM19.</title>
        <authorList>
            <person name="Farhat A."/>
        </authorList>
    </citation>
    <scope>NUCLEOTIDE SEQUENCE [LARGE SCALE GENOMIC DNA]</scope>
    <source>
        <strain evidence="2">BUPM19</strain>
    </source>
</reference>
<proteinExistence type="predicted"/>
<accession>A0ABU5K522</accession>